<dbReference type="CDD" id="cd09854">
    <property type="entry name" value="PIN_VapC-like"/>
    <property type="match status" value="1"/>
</dbReference>
<organism evidence="2 3">
    <name type="scientific">Hanamia caeni</name>
    <dbReference type="NCBI Taxonomy" id="2294116"/>
    <lineage>
        <taxon>Bacteria</taxon>
        <taxon>Pseudomonadati</taxon>
        <taxon>Bacteroidota</taxon>
        <taxon>Chitinophagia</taxon>
        <taxon>Chitinophagales</taxon>
        <taxon>Chitinophagaceae</taxon>
        <taxon>Hanamia</taxon>
    </lineage>
</organism>
<evidence type="ECO:0000259" key="1">
    <source>
        <dbReference type="Pfam" id="PF13470"/>
    </source>
</evidence>
<reference evidence="2 3" key="1">
    <citation type="submission" date="2018-11" db="EMBL/GenBank/DDBJ databases">
        <title>Draft genome sequence of Ferruginibacter sp. BO-59.</title>
        <authorList>
            <person name="Im W.T."/>
        </authorList>
    </citation>
    <scope>NUCLEOTIDE SEQUENCE [LARGE SCALE GENOMIC DNA]</scope>
    <source>
        <strain evidence="2 3">BO-59</strain>
    </source>
</reference>
<dbReference type="AlphaFoldDB" id="A0A3M9N9S8"/>
<dbReference type="InterPro" id="IPR002716">
    <property type="entry name" value="PIN_dom"/>
</dbReference>
<feature type="domain" description="PIN" evidence="1">
    <location>
        <begin position="4"/>
        <end position="118"/>
    </location>
</feature>
<dbReference type="SUPFAM" id="SSF88723">
    <property type="entry name" value="PIN domain-like"/>
    <property type="match status" value="1"/>
</dbReference>
<name>A0A3M9N9S8_9BACT</name>
<dbReference type="Pfam" id="PF13470">
    <property type="entry name" value="PIN_3"/>
    <property type="match status" value="1"/>
</dbReference>
<dbReference type="InterPro" id="IPR029060">
    <property type="entry name" value="PIN-like_dom_sf"/>
</dbReference>
<evidence type="ECO:0000313" key="2">
    <source>
        <dbReference type="EMBL" id="RNI34534.1"/>
    </source>
</evidence>
<comment type="caution">
    <text evidence="2">The sequence shown here is derived from an EMBL/GenBank/DDBJ whole genome shotgun (WGS) entry which is preliminary data.</text>
</comment>
<dbReference type="EMBL" id="RJJR01000013">
    <property type="protein sequence ID" value="RNI34534.1"/>
    <property type="molecule type" value="Genomic_DNA"/>
</dbReference>
<accession>A0A3M9N9S8</accession>
<protein>
    <submittedName>
        <fullName evidence="2">PIN domain-containing protein</fullName>
    </submittedName>
</protein>
<proteinExistence type="predicted"/>
<dbReference type="Proteomes" id="UP000267223">
    <property type="component" value="Unassembled WGS sequence"/>
</dbReference>
<dbReference type="Gene3D" id="3.40.50.1010">
    <property type="entry name" value="5'-nuclease"/>
    <property type="match status" value="1"/>
</dbReference>
<keyword evidence="3" id="KW-1185">Reference proteome</keyword>
<dbReference type="OrthoDB" id="1148871at2"/>
<dbReference type="RefSeq" id="WP_123121593.1">
    <property type="nucleotide sequence ID" value="NZ_RJJR01000013.1"/>
</dbReference>
<evidence type="ECO:0000313" key="3">
    <source>
        <dbReference type="Proteomes" id="UP000267223"/>
    </source>
</evidence>
<gene>
    <name evidence="2" type="ORF">EFY79_15260</name>
</gene>
<sequence length="142" mass="16530">MAYKVFVDTNIVLDIFHRDRPFYEDAVQLFYYLDDNRFSAFYSESVLTTMAYVLRKTMTSNEVNKAIINLNRKIAFLPCISSLPAKSLLSNPPDFEDALLYEIALHHHLDYFITSDKKDFKLIQNPILPVINAKEFNKIIAD</sequence>